<dbReference type="InterPro" id="IPR007867">
    <property type="entry name" value="GMC_OxRtase_C"/>
</dbReference>
<dbReference type="AntiFam" id="ANF00013">
    <property type="entry name" value="tRNA translation"/>
</dbReference>
<proteinExistence type="predicted"/>
<dbReference type="Gene3D" id="3.30.560.10">
    <property type="entry name" value="Glucose Oxidase, domain 3"/>
    <property type="match status" value="1"/>
</dbReference>
<protein>
    <recommendedName>
        <fullName evidence="1">Glucose-methanol-choline oxidoreductase C-terminal domain-containing protein</fullName>
    </recommendedName>
</protein>
<reference evidence="2" key="1">
    <citation type="submission" date="2016-09" db="EMBL/GenBank/DDBJ databases">
        <authorList>
            <person name="Capua I."/>
            <person name="De Benedictis P."/>
            <person name="Joannis T."/>
            <person name="Lombin L.H."/>
            <person name="Cattoli G."/>
        </authorList>
    </citation>
    <scope>NUCLEOTIDE SEQUENCE</scope>
    <source>
        <strain evidence="2">B9</strain>
    </source>
</reference>
<dbReference type="GO" id="GO:0016614">
    <property type="term" value="F:oxidoreductase activity, acting on CH-OH group of donors"/>
    <property type="evidence" value="ECO:0007669"/>
    <property type="project" value="InterPro"/>
</dbReference>
<organism evidence="2">
    <name type="scientific">Cupriavidus necator</name>
    <name type="common">Alcaligenes eutrophus</name>
    <name type="synonym">Ralstonia eutropha</name>
    <dbReference type="NCBI Taxonomy" id="106590"/>
    <lineage>
        <taxon>Bacteria</taxon>
        <taxon>Pseudomonadati</taxon>
        <taxon>Pseudomonadota</taxon>
        <taxon>Betaproteobacteria</taxon>
        <taxon>Burkholderiales</taxon>
        <taxon>Burkholderiaceae</taxon>
        <taxon>Cupriavidus</taxon>
    </lineage>
</organism>
<feature type="domain" description="Glucose-methanol-choline oxidoreductase C-terminal" evidence="1">
    <location>
        <begin position="105"/>
        <end position="174"/>
    </location>
</feature>
<dbReference type="AlphaFoldDB" id="A0A1K0IBH1"/>
<evidence type="ECO:0000313" key="2">
    <source>
        <dbReference type="EMBL" id="SCU74629.1"/>
    </source>
</evidence>
<gene>
    <name evidence="2" type="ORF">CNECB9_1920024</name>
</gene>
<name>A0A1K0IBH1_CUPNE</name>
<dbReference type="Pfam" id="PF05199">
    <property type="entry name" value="GMC_oxred_C"/>
    <property type="match status" value="1"/>
</dbReference>
<accession>A0A1K0IBH1</accession>
<sequence>MPGGVFFARAGLGKLKSPVLHLRPRNANHGNCREVWSDQQVAGSQPVMVERVLSSVGRAAPLQGVGRGFEPLSTHHRENERIKGLERSGSFFFMPVSPPRIGGASDPAANPLIDPRFLSDSSDFSSMQEGVEQMCEITDQPPLRRHIKRRIDVDAFSQVSPHKHRVLAEAIKTNAILQCRRTVPQEIKVTIASPVRLPPRTSGG</sequence>
<dbReference type="EMBL" id="FMSH01000104">
    <property type="protein sequence ID" value="SCU74629.1"/>
    <property type="molecule type" value="Genomic_DNA"/>
</dbReference>
<evidence type="ECO:0000259" key="1">
    <source>
        <dbReference type="Pfam" id="PF05199"/>
    </source>
</evidence>
<dbReference type="SUPFAM" id="SSF54373">
    <property type="entry name" value="FAD-linked reductases, C-terminal domain"/>
    <property type="match status" value="1"/>
</dbReference>